<organism evidence="2 3">
    <name type="scientific">Aureliella helgolandensis</name>
    <dbReference type="NCBI Taxonomy" id="2527968"/>
    <lineage>
        <taxon>Bacteria</taxon>
        <taxon>Pseudomonadati</taxon>
        <taxon>Planctomycetota</taxon>
        <taxon>Planctomycetia</taxon>
        <taxon>Pirellulales</taxon>
        <taxon>Pirellulaceae</taxon>
        <taxon>Aureliella</taxon>
    </lineage>
</organism>
<name>A0A518G967_9BACT</name>
<proteinExistence type="predicted"/>
<dbReference type="KEGG" id="ahel:Q31a_34670"/>
<sequence length="78" mass="9001">MSFQFIEVLHVVKVQIQQLPIMIARRHQNGGLAAPLEIMLIPGVQGNWSRLALRRNRDRRSKACQAEKKIDSQRHSQT</sequence>
<protein>
    <submittedName>
        <fullName evidence="2">Uncharacterized protein</fullName>
    </submittedName>
</protein>
<gene>
    <name evidence="2" type="ORF">Q31a_34670</name>
</gene>
<feature type="compositionally biased region" description="Basic and acidic residues" evidence="1">
    <location>
        <begin position="65"/>
        <end position="78"/>
    </location>
</feature>
<keyword evidence="3" id="KW-1185">Reference proteome</keyword>
<dbReference type="EMBL" id="CP036298">
    <property type="protein sequence ID" value="QDV25144.1"/>
    <property type="molecule type" value="Genomic_DNA"/>
</dbReference>
<feature type="region of interest" description="Disordered" evidence="1">
    <location>
        <begin position="59"/>
        <end position="78"/>
    </location>
</feature>
<reference evidence="2 3" key="1">
    <citation type="submission" date="2019-02" db="EMBL/GenBank/DDBJ databases">
        <title>Deep-cultivation of Planctomycetes and their phenomic and genomic characterization uncovers novel biology.</title>
        <authorList>
            <person name="Wiegand S."/>
            <person name="Jogler M."/>
            <person name="Boedeker C."/>
            <person name="Pinto D."/>
            <person name="Vollmers J."/>
            <person name="Rivas-Marin E."/>
            <person name="Kohn T."/>
            <person name="Peeters S.H."/>
            <person name="Heuer A."/>
            <person name="Rast P."/>
            <person name="Oberbeckmann S."/>
            <person name="Bunk B."/>
            <person name="Jeske O."/>
            <person name="Meyerdierks A."/>
            <person name="Storesund J.E."/>
            <person name="Kallscheuer N."/>
            <person name="Luecker S."/>
            <person name="Lage O.M."/>
            <person name="Pohl T."/>
            <person name="Merkel B.J."/>
            <person name="Hornburger P."/>
            <person name="Mueller R.-W."/>
            <person name="Bruemmer F."/>
            <person name="Labrenz M."/>
            <person name="Spormann A.M."/>
            <person name="Op den Camp H."/>
            <person name="Overmann J."/>
            <person name="Amann R."/>
            <person name="Jetten M.S.M."/>
            <person name="Mascher T."/>
            <person name="Medema M.H."/>
            <person name="Devos D.P."/>
            <person name="Kaster A.-K."/>
            <person name="Ovreas L."/>
            <person name="Rohde M."/>
            <person name="Galperin M.Y."/>
            <person name="Jogler C."/>
        </authorList>
    </citation>
    <scope>NUCLEOTIDE SEQUENCE [LARGE SCALE GENOMIC DNA]</scope>
    <source>
        <strain evidence="2 3">Q31a</strain>
    </source>
</reference>
<accession>A0A518G967</accession>
<evidence type="ECO:0000256" key="1">
    <source>
        <dbReference type="SAM" id="MobiDB-lite"/>
    </source>
</evidence>
<dbReference type="Proteomes" id="UP000318017">
    <property type="component" value="Chromosome"/>
</dbReference>
<evidence type="ECO:0000313" key="2">
    <source>
        <dbReference type="EMBL" id="QDV25144.1"/>
    </source>
</evidence>
<evidence type="ECO:0000313" key="3">
    <source>
        <dbReference type="Proteomes" id="UP000318017"/>
    </source>
</evidence>
<dbReference type="AlphaFoldDB" id="A0A518G967"/>